<protein>
    <submittedName>
        <fullName evidence="2">EAL and modified HD-GYP domain-containing signal transduction protein</fullName>
    </submittedName>
</protein>
<dbReference type="InterPro" id="IPR001633">
    <property type="entry name" value="EAL_dom"/>
</dbReference>
<dbReference type="PIRSF" id="PIRSF003180">
    <property type="entry name" value="DiGMPpdiest_YuxH"/>
    <property type="match status" value="1"/>
</dbReference>
<dbReference type="AlphaFoldDB" id="A0A1I0EKC3"/>
<evidence type="ECO:0000259" key="1">
    <source>
        <dbReference type="PROSITE" id="PS51833"/>
    </source>
</evidence>
<accession>A0A1I0EKC3</accession>
<dbReference type="Proteomes" id="UP000198762">
    <property type="component" value="Unassembled WGS sequence"/>
</dbReference>
<keyword evidence="3" id="KW-1185">Reference proteome</keyword>
<evidence type="ECO:0000313" key="2">
    <source>
        <dbReference type="EMBL" id="SET45630.1"/>
    </source>
</evidence>
<dbReference type="PANTHER" id="PTHR33525:SF4">
    <property type="entry name" value="CYCLIC DI-GMP PHOSPHODIESTERASE CDGJ"/>
    <property type="match status" value="1"/>
</dbReference>
<dbReference type="SUPFAM" id="SSF141868">
    <property type="entry name" value="EAL domain-like"/>
    <property type="match status" value="1"/>
</dbReference>
<dbReference type="InterPro" id="IPR052340">
    <property type="entry name" value="RNase_Y/CdgJ"/>
</dbReference>
<dbReference type="Gene3D" id="3.20.20.450">
    <property type="entry name" value="EAL domain"/>
    <property type="match status" value="1"/>
</dbReference>
<gene>
    <name evidence="2" type="ORF">SAMN04487962_11019</name>
</gene>
<dbReference type="InterPro" id="IPR013976">
    <property type="entry name" value="HDOD"/>
</dbReference>
<dbReference type="RefSeq" id="WP_091851911.1">
    <property type="nucleotide sequence ID" value="NZ_FOHZ01000010.1"/>
</dbReference>
<dbReference type="Pfam" id="PF08668">
    <property type="entry name" value="HDOD"/>
    <property type="match status" value="1"/>
</dbReference>
<dbReference type="SUPFAM" id="SSF109604">
    <property type="entry name" value="HD-domain/PDEase-like"/>
    <property type="match status" value="1"/>
</dbReference>
<dbReference type="STRING" id="430453.SAMN04487962_11019"/>
<name>A0A1I0EKC3_9GAMM</name>
<dbReference type="Pfam" id="PF00563">
    <property type="entry name" value="EAL"/>
    <property type="match status" value="1"/>
</dbReference>
<dbReference type="Gene3D" id="1.10.3210.10">
    <property type="entry name" value="Hypothetical protein af1432"/>
    <property type="match status" value="1"/>
</dbReference>
<dbReference type="PROSITE" id="PS51833">
    <property type="entry name" value="HDOD"/>
    <property type="match status" value="1"/>
</dbReference>
<organism evidence="2 3">
    <name type="scientific">Marinobacter segnicrescens</name>
    <dbReference type="NCBI Taxonomy" id="430453"/>
    <lineage>
        <taxon>Bacteria</taxon>
        <taxon>Pseudomonadati</taxon>
        <taxon>Pseudomonadota</taxon>
        <taxon>Gammaproteobacteria</taxon>
        <taxon>Pseudomonadales</taxon>
        <taxon>Marinobacteraceae</taxon>
        <taxon>Marinobacter</taxon>
    </lineage>
</organism>
<dbReference type="InterPro" id="IPR035919">
    <property type="entry name" value="EAL_sf"/>
</dbReference>
<proteinExistence type="predicted"/>
<dbReference type="EMBL" id="FOHZ01000010">
    <property type="protein sequence ID" value="SET45630.1"/>
    <property type="molecule type" value="Genomic_DNA"/>
</dbReference>
<dbReference type="OrthoDB" id="9804751at2"/>
<dbReference type="InterPro" id="IPR014408">
    <property type="entry name" value="dGMP_Pdiesterase_EAL/HD-GYP"/>
</dbReference>
<feature type="domain" description="HDOD" evidence="1">
    <location>
        <begin position="200"/>
        <end position="388"/>
    </location>
</feature>
<evidence type="ECO:0000313" key="3">
    <source>
        <dbReference type="Proteomes" id="UP000198762"/>
    </source>
</evidence>
<reference evidence="3" key="1">
    <citation type="submission" date="2016-10" db="EMBL/GenBank/DDBJ databases">
        <authorList>
            <person name="Varghese N."/>
            <person name="Submissions S."/>
        </authorList>
    </citation>
    <scope>NUCLEOTIDE SEQUENCE [LARGE SCALE GENOMIC DNA]</scope>
    <source>
        <strain evidence="3">CGMCC 1.6489</strain>
    </source>
</reference>
<dbReference type="PANTHER" id="PTHR33525">
    <property type="match status" value="1"/>
</dbReference>
<dbReference type="SMART" id="SM00052">
    <property type="entry name" value="EAL"/>
    <property type="match status" value="1"/>
</dbReference>
<sequence length="403" mass="45397">MASQTLLAAQPIYNRDSEMEAVELLYRNDLGQSALAVGEQQATSELLFNYCTGITNHTTHYGTRAYINVSADLLLSGIVLPVDPDRVMVELVERIDPTPELVAAVRQWFDAGFRFALDDFAFDEDWAPLLEMADVIKVDVSQFTPEAVAEHKHRLAHLPVRWLAERVEDQETRDRYLAMGFDLFQGYFLARPKLISGQKMTASGIQLTRLLALLYQPDPDIGELTRVLSQDPDLSLNLVRIVNSPLYRGSGKISSVREVVIRLGLTNLRHWVSMLSAMRTVNKEQARLVLIRAHVCESLAERVRVNAPDREEAFLTGLLSGAEIMLGVPADEFIDTIDLHNDIRKAILHRKGSLGRVLRLAITLEHAVAMGTDLDKWDTRLLRIYDQSASRVQRLIRELHAPA</sequence>